<feature type="domain" description="Major facilitator superfamily associated" evidence="6">
    <location>
        <begin position="12"/>
        <end position="174"/>
    </location>
</feature>
<proteinExistence type="predicted"/>
<dbReference type="Pfam" id="PF12832">
    <property type="entry name" value="MFS_1_like"/>
    <property type="match status" value="1"/>
</dbReference>
<keyword evidence="8" id="KW-1185">Reference proteome</keyword>
<dbReference type="Proteomes" id="UP000051530">
    <property type="component" value="Unassembled WGS sequence"/>
</dbReference>
<keyword evidence="3 5" id="KW-1133">Transmembrane helix</keyword>
<dbReference type="AlphaFoldDB" id="A0A0R0M4N5"/>
<organism evidence="7 8">
    <name type="scientific">Pseudoloma neurophilia</name>
    <dbReference type="NCBI Taxonomy" id="146866"/>
    <lineage>
        <taxon>Eukaryota</taxon>
        <taxon>Fungi</taxon>
        <taxon>Fungi incertae sedis</taxon>
        <taxon>Microsporidia</taxon>
        <taxon>Pseudoloma</taxon>
    </lineage>
</organism>
<evidence type="ECO:0000256" key="4">
    <source>
        <dbReference type="ARBA" id="ARBA00023136"/>
    </source>
</evidence>
<accession>A0A0R0M4N5</accession>
<dbReference type="GO" id="GO:0016020">
    <property type="term" value="C:membrane"/>
    <property type="evidence" value="ECO:0007669"/>
    <property type="project" value="UniProtKB-SubCell"/>
</dbReference>
<feature type="non-terminal residue" evidence="7">
    <location>
        <position position="1"/>
    </location>
</feature>
<dbReference type="OrthoDB" id="10378782at2759"/>
<dbReference type="SUPFAM" id="SSF103473">
    <property type="entry name" value="MFS general substrate transporter"/>
    <property type="match status" value="1"/>
</dbReference>
<feature type="transmembrane region" description="Helical" evidence="5">
    <location>
        <begin position="215"/>
        <end position="237"/>
    </location>
</feature>
<evidence type="ECO:0000256" key="1">
    <source>
        <dbReference type="ARBA" id="ARBA00004141"/>
    </source>
</evidence>
<evidence type="ECO:0000256" key="5">
    <source>
        <dbReference type="SAM" id="Phobius"/>
    </source>
</evidence>
<feature type="transmembrane region" description="Helical" evidence="5">
    <location>
        <begin position="33"/>
        <end position="57"/>
    </location>
</feature>
<sequence length="241" mass="27392">EQSDNQIYTLRDRNNSRSSENNVLNIFKRPSMIFLYLIVVVSGIFKCVMGNFALTFYEITGNTESFSKILLILRYSTEVIVLIFLSYVPVAHFTSMSLSLVLCGVSLFFDLKFTSFNNIVVTSNSYILVLSEILAGIGRAGFMFSSILIFKEYDTPKTVTQVQGIRNGAYNGIACVLIGLCAYVFIPKDLVDYRSLPKEEASDMKQKQILFFREMFSGLMYLLFSTIALSLLARYLFNKNR</sequence>
<dbReference type="Gene3D" id="1.20.1250.20">
    <property type="entry name" value="MFS general substrate transporter like domains"/>
    <property type="match status" value="1"/>
</dbReference>
<dbReference type="EMBL" id="LGUB01000082">
    <property type="protein sequence ID" value="KRH94399.1"/>
    <property type="molecule type" value="Genomic_DNA"/>
</dbReference>
<dbReference type="InterPro" id="IPR036259">
    <property type="entry name" value="MFS_trans_sf"/>
</dbReference>
<evidence type="ECO:0000313" key="7">
    <source>
        <dbReference type="EMBL" id="KRH94399.1"/>
    </source>
</evidence>
<dbReference type="VEuPathDB" id="MicrosporidiaDB:M153_27500010811"/>
<evidence type="ECO:0000256" key="2">
    <source>
        <dbReference type="ARBA" id="ARBA00022692"/>
    </source>
</evidence>
<protein>
    <submittedName>
        <fullName evidence="7">Major Facilitator Superfamily (MFS)</fullName>
    </submittedName>
</protein>
<feature type="transmembrane region" description="Helical" evidence="5">
    <location>
        <begin position="93"/>
        <end position="113"/>
    </location>
</feature>
<keyword evidence="2 5" id="KW-0812">Transmembrane</keyword>
<feature type="transmembrane region" description="Helical" evidence="5">
    <location>
        <begin position="169"/>
        <end position="186"/>
    </location>
</feature>
<gene>
    <name evidence="7" type="ORF">M153_27500010811</name>
</gene>
<feature type="transmembrane region" description="Helical" evidence="5">
    <location>
        <begin position="69"/>
        <end position="87"/>
    </location>
</feature>
<comment type="subcellular location">
    <subcellularLocation>
        <location evidence="1">Membrane</location>
        <topology evidence="1">Multi-pass membrane protein</topology>
    </subcellularLocation>
</comment>
<feature type="transmembrane region" description="Helical" evidence="5">
    <location>
        <begin position="125"/>
        <end position="149"/>
    </location>
</feature>
<name>A0A0R0M4N5_9MICR</name>
<keyword evidence="4 5" id="KW-0472">Membrane</keyword>
<evidence type="ECO:0000313" key="8">
    <source>
        <dbReference type="Proteomes" id="UP000051530"/>
    </source>
</evidence>
<evidence type="ECO:0000259" key="6">
    <source>
        <dbReference type="Pfam" id="PF12832"/>
    </source>
</evidence>
<evidence type="ECO:0000256" key="3">
    <source>
        <dbReference type="ARBA" id="ARBA00022989"/>
    </source>
</evidence>
<comment type="caution">
    <text evidence="7">The sequence shown here is derived from an EMBL/GenBank/DDBJ whole genome shotgun (WGS) entry which is preliminary data.</text>
</comment>
<dbReference type="InterPro" id="IPR024989">
    <property type="entry name" value="MFS_assoc_dom"/>
</dbReference>
<reference evidence="7 8" key="1">
    <citation type="submission" date="2015-07" db="EMBL/GenBank/DDBJ databases">
        <title>The genome of Pseudoloma neurophilia, a relevant intracellular parasite of the zebrafish.</title>
        <authorList>
            <person name="Ndikumana S."/>
            <person name="Pelin A."/>
            <person name="Sanders J."/>
            <person name="Corradi N."/>
        </authorList>
    </citation>
    <scope>NUCLEOTIDE SEQUENCE [LARGE SCALE GENOMIC DNA]</scope>
    <source>
        <strain evidence="7 8">MK1</strain>
    </source>
</reference>